<dbReference type="Pfam" id="PF00293">
    <property type="entry name" value="NUDIX"/>
    <property type="match status" value="1"/>
</dbReference>
<dbReference type="CDD" id="cd18873">
    <property type="entry name" value="NUDIX_NadM_like"/>
    <property type="match status" value="1"/>
</dbReference>
<reference evidence="2 3" key="1">
    <citation type="submission" date="2020-09" db="EMBL/GenBank/DDBJ databases">
        <title>Novel species of Mucilaginibacter isolated from a glacier on the Tibetan Plateau.</title>
        <authorList>
            <person name="Liu Q."/>
            <person name="Xin Y.-H."/>
        </authorList>
    </citation>
    <scope>NUCLEOTIDE SEQUENCE [LARGE SCALE GENOMIC DNA]</scope>
    <source>
        <strain evidence="2 3">ZT4R22</strain>
    </source>
</reference>
<dbReference type="PANTHER" id="PTHR43736:SF4">
    <property type="entry name" value="SLR1690 PROTEIN"/>
    <property type="match status" value="1"/>
</dbReference>
<keyword evidence="2" id="KW-0378">Hydrolase</keyword>
<dbReference type="InterPro" id="IPR036390">
    <property type="entry name" value="WH_DNA-bd_sf"/>
</dbReference>
<keyword evidence="3" id="KW-1185">Reference proteome</keyword>
<dbReference type="GO" id="GO:0016787">
    <property type="term" value="F:hydrolase activity"/>
    <property type="evidence" value="ECO:0007669"/>
    <property type="project" value="UniProtKB-KW"/>
</dbReference>
<dbReference type="PANTHER" id="PTHR43736">
    <property type="entry name" value="ADP-RIBOSE PYROPHOSPHATASE"/>
    <property type="match status" value="1"/>
</dbReference>
<name>A0ABR7WLR9_9SPHI</name>
<dbReference type="Pfam" id="PF21906">
    <property type="entry name" value="WHD_NrtR"/>
    <property type="match status" value="1"/>
</dbReference>
<gene>
    <name evidence="2" type="ORF">IDJ77_00390</name>
</gene>
<sequence>MSDQPTSKEDHPTGEGFIPHLAVDAVIFGFHDKQLKVLLMQYSKTGLYALPGGFIRQNENLNDAAKRVASERTGLTDIFLEQFHVFGDLARHDPTPFASFMAANGTEPDADHWLLQRFISVGYFALVDFTKVTPTPDKIFDSCGWYHLNALPPLIQDHTAIVNKALDSLRIMLDDKLIGFNLLPEDFTMGDLQSLYETILGKSLLRPAFQRKMLGLGILERVAKKYSGGAHKAPYLYRFVYK</sequence>
<dbReference type="RefSeq" id="WP_191186942.1">
    <property type="nucleotide sequence ID" value="NZ_JACWMY010000001.1"/>
</dbReference>
<dbReference type="InterPro" id="IPR015797">
    <property type="entry name" value="NUDIX_hydrolase-like_dom_sf"/>
</dbReference>
<dbReference type="EMBL" id="JACWMY010000001">
    <property type="protein sequence ID" value="MBD1362252.1"/>
    <property type="molecule type" value="Genomic_DNA"/>
</dbReference>
<proteinExistence type="predicted"/>
<organism evidence="2 3">
    <name type="scientific">Mucilaginibacter pankratovii</name>
    <dbReference type="NCBI Taxonomy" id="2772110"/>
    <lineage>
        <taxon>Bacteria</taxon>
        <taxon>Pseudomonadati</taxon>
        <taxon>Bacteroidota</taxon>
        <taxon>Sphingobacteriia</taxon>
        <taxon>Sphingobacteriales</taxon>
        <taxon>Sphingobacteriaceae</taxon>
        <taxon>Mucilaginibacter</taxon>
    </lineage>
</organism>
<evidence type="ECO:0000313" key="3">
    <source>
        <dbReference type="Proteomes" id="UP000606600"/>
    </source>
</evidence>
<protein>
    <submittedName>
        <fullName evidence="2">NUDIX hydrolase</fullName>
    </submittedName>
</protein>
<comment type="caution">
    <text evidence="2">The sequence shown here is derived from an EMBL/GenBank/DDBJ whole genome shotgun (WGS) entry which is preliminary data.</text>
</comment>
<accession>A0ABR7WLR9</accession>
<dbReference type="Gene3D" id="3.90.79.10">
    <property type="entry name" value="Nucleoside Triphosphate Pyrophosphohydrolase"/>
    <property type="match status" value="1"/>
</dbReference>
<dbReference type="SUPFAM" id="SSF46785">
    <property type="entry name" value="Winged helix' DNA-binding domain"/>
    <property type="match status" value="1"/>
</dbReference>
<dbReference type="InterPro" id="IPR036388">
    <property type="entry name" value="WH-like_DNA-bd_sf"/>
</dbReference>
<feature type="domain" description="Nudix hydrolase" evidence="1">
    <location>
        <begin position="18"/>
        <end position="170"/>
    </location>
</feature>
<evidence type="ECO:0000259" key="1">
    <source>
        <dbReference type="PROSITE" id="PS51462"/>
    </source>
</evidence>
<dbReference type="Proteomes" id="UP000606600">
    <property type="component" value="Unassembled WGS sequence"/>
</dbReference>
<dbReference type="InterPro" id="IPR054105">
    <property type="entry name" value="WHD_NrtR"/>
</dbReference>
<evidence type="ECO:0000313" key="2">
    <source>
        <dbReference type="EMBL" id="MBD1362252.1"/>
    </source>
</evidence>
<dbReference type="InterPro" id="IPR000086">
    <property type="entry name" value="NUDIX_hydrolase_dom"/>
</dbReference>
<dbReference type="PROSITE" id="PS51462">
    <property type="entry name" value="NUDIX"/>
    <property type="match status" value="1"/>
</dbReference>
<dbReference type="Gene3D" id="1.10.10.10">
    <property type="entry name" value="Winged helix-like DNA-binding domain superfamily/Winged helix DNA-binding domain"/>
    <property type="match status" value="1"/>
</dbReference>
<dbReference type="SUPFAM" id="SSF55811">
    <property type="entry name" value="Nudix"/>
    <property type="match status" value="1"/>
</dbReference>